<feature type="transmembrane region" description="Helical" evidence="1">
    <location>
        <begin position="74"/>
        <end position="95"/>
    </location>
</feature>
<gene>
    <name evidence="2" type="ORF">MOQ_003272</name>
</gene>
<reference evidence="2 3" key="1">
    <citation type="journal article" date="2012" name="BMC Genomics">
        <title>Comparative genomic analysis of human infective Trypanosoma cruzi lineages with the bat-restricted subspecies T. cruzi marinkellei.</title>
        <authorList>
            <person name="Franzen O."/>
            <person name="Talavera-Lopez C."/>
            <person name="Ochaya S."/>
            <person name="Butler C.E."/>
            <person name="Messenger L.A."/>
            <person name="Lewis M.D."/>
            <person name="Llewellyn M.S."/>
            <person name="Marinkelle C.J."/>
            <person name="Tyler K.M."/>
            <person name="Miles M.A."/>
            <person name="Andersson B."/>
        </authorList>
    </citation>
    <scope>NUCLEOTIDE SEQUENCE [LARGE SCALE GENOMIC DNA]</scope>
    <source>
        <strain evidence="2 3">B7</strain>
    </source>
</reference>
<feature type="transmembrane region" description="Helical" evidence="1">
    <location>
        <begin position="166"/>
        <end position="183"/>
    </location>
</feature>
<dbReference type="Proteomes" id="UP000007350">
    <property type="component" value="Unassembled WGS sequence"/>
</dbReference>
<evidence type="ECO:0000313" key="3">
    <source>
        <dbReference type="Proteomes" id="UP000007350"/>
    </source>
</evidence>
<keyword evidence="1" id="KW-0812">Transmembrane</keyword>
<accession>K2NV74</accession>
<feature type="transmembrane region" description="Helical" evidence="1">
    <location>
        <begin position="275"/>
        <end position="296"/>
    </location>
</feature>
<feature type="transmembrane region" description="Helical" evidence="1">
    <location>
        <begin position="141"/>
        <end position="160"/>
    </location>
</feature>
<dbReference type="EMBL" id="AHKC01009545">
    <property type="protein sequence ID" value="EKF32872.1"/>
    <property type="molecule type" value="Genomic_DNA"/>
</dbReference>
<evidence type="ECO:0000256" key="1">
    <source>
        <dbReference type="SAM" id="Phobius"/>
    </source>
</evidence>
<sequence length="346" mass="39281">MANKRSISNHRISCFCWGHQLVLPLRTSTIGGVVIGSLFIGICSRIFFVQIRCFFLPCSYMCALPWVADDISCIYEAGCIHLPSFFVAWLGPALVGSWAGLLVYYIFCGVLRLSLIIWTLLGSCLYKTHLFRHIWTSGNMWYCFFMLVYLITVVSSTVFLELYQRTVVWLVFIFLMTPLRVFVENAAAITLQPTVGADASAPVAVYALLHAFNVQPLTAWKNRRVSGTGDSNNILDECRLMSEDLLHVLLFTHLLWPTLRSYVLQKLGYLPRLKLFYSNGSFSCMVTLVVFIPIYISLFAMNRLPVEMFRVAWTLLWGFPAFLFVSTVGLDAALVKRFASTSFRTI</sequence>
<keyword evidence="3" id="KW-1185">Reference proteome</keyword>
<dbReference type="AlphaFoldDB" id="K2NV74"/>
<feature type="transmembrane region" description="Helical" evidence="1">
    <location>
        <begin position="21"/>
        <end position="40"/>
    </location>
</feature>
<keyword evidence="1" id="KW-1133">Transmembrane helix</keyword>
<feature type="transmembrane region" description="Helical" evidence="1">
    <location>
        <begin position="101"/>
        <end position="121"/>
    </location>
</feature>
<protein>
    <submittedName>
        <fullName evidence="2">Uncharacterized protein</fullName>
    </submittedName>
</protein>
<feature type="transmembrane region" description="Helical" evidence="1">
    <location>
        <begin position="316"/>
        <end position="335"/>
    </location>
</feature>
<feature type="transmembrane region" description="Helical" evidence="1">
    <location>
        <begin position="245"/>
        <end position="263"/>
    </location>
</feature>
<dbReference type="OrthoDB" id="348976at2759"/>
<comment type="caution">
    <text evidence="2">The sequence shown here is derived from an EMBL/GenBank/DDBJ whole genome shotgun (WGS) entry which is preliminary data.</text>
</comment>
<evidence type="ECO:0000313" key="2">
    <source>
        <dbReference type="EMBL" id="EKF32872.1"/>
    </source>
</evidence>
<organism evidence="2 3">
    <name type="scientific">Trypanosoma cruzi marinkellei</name>
    <dbReference type="NCBI Taxonomy" id="85056"/>
    <lineage>
        <taxon>Eukaryota</taxon>
        <taxon>Discoba</taxon>
        <taxon>Euglenozoa</taxon>
        <taxon>Kinetoplastea</taxon>
        <taxon>Metakinetoplastina</taxon>
        <taxon>Trypanosomatida</taxon>
        <taxon>Trypanosomatidae</taxon>
        <taxon>Trypanosoma</taxon>
        <taxon>Schizotrypanum</taxon>
    </lineage>
</organism>
<keyword evidence="1" id="KW-0472">Membrane</keyword>
<proteinExistence type="predicted"/>
<name>K2NV74_TRYCR</name>